<protein>
    <recommendedName>
        <fullName evidence="1">Lon N-terminal domain-containing protein</fullName>
    </recommendedName>
</protein>
<dbReference type="OrthoDB" id="8558970at2"/>
<evidence type="ECO:0000313" key="3">
    <source>
        <dbReference type="Proteomes" id="UP000294914"/>
    </source>
</evidence>
<dbReference type="PROSITE" id="PS51787">
    <property type="entry name" value="LON_N"/>
    <property type="match status" value="1"/>
</dbReference>
<gene>
    <name evidence="2" type="ORF">EDC23_1969</name>
</gene>
<dbReference type="InterPro" id="IPR046336">
    <property type="entry name" value="Lon_prtase_N_sf"/>
</dbReference>
<evidence type="ECO:0000313" key="2">
    <source>
        <dbReference type="EMBL" id="TDY00468.1"/>
    </source>
</evidence>
<dbReference type="Gene3D" id="1.10.4060.10">
    <property type="entry name" value="BPP1347 like domain"/>
    <property type="match status" value="1"/>
</dbReference>
<dbReference type="SMART" id="SM00464">
    <property type="entry name" value="LON"/>
    <property type="match status" value="1"/>
</dbReference>
<comment type="caution">
    <text evidence="2">The sequence shown here is derived from an EMBL/GenBank/DDBJ whole genome shotgun (WGS) entry which is preliminary data.</text>
</comment>
<dbReference type="RefSeq" id="WP_134084000.1">
    <property type="nucleotide sequence ID" value="NZ_SOQX01000005.1"/>
</dbReference>
<proteinExistence type="predicted"/>
<accession>A0A4R8IJE8</accession>
<dbReference type="InterPro" id="IPR003111">
    <property type="entry name" value="Lon_prtase_N"/>
</dbReference>
<dbReference type="Pfam" id="PF02190">
    <property type="entry name" value="LON_substr_bdg"/>
    <property type="match status" value="1"/>
</dbReference>
<organism evidence="2 3">
    <name type="scientific">Thiohalophilus thiocyanatoxydans</name>
    <dbReference type="NCBI Taxonomy" id="381308"/>
    <lineage>
        <taxon>Bacteria</taxon>
        <taxon>Pseudomonadati</taxon>
        <taxon>Pseudomonadota</taxon>
        <taxon>Gammaproteobacteria</taxon>
        <taxon>Thiohalomonadales</taxon>
        <taxon>Thiohalophilaceae</taxon>
        <taxon>Thiohalophilus</taxon>
    </lineage>
</organism>
<evidence type="ECO:0000259" key="1">
    <source>
        <dbReference type="PROSITE" id="PS51787"/>
    </source>
</evidence>
<reference evidence="2 3" key="1">
    <citation type="submission" date="2019-03" db="EMBL/GenBank/DDBJ databases">
        <title>Genomic Encyclopedia of Type Strains, Phase IV (KMG-IV): sequencing the most valuable type-strain genomes for metagenomic binning, comparative biology and taxonomic classification.</title>
        <authorList>
            <person name="Goeker M."/>
        </authorList>
    </citation>
    <scope>NUCLEOTIDE SEQUENCE [LARGE SCALE GENOMIC DNA]</scope>
    <source>
        <strain evidence="2 3">DSM 16326</strain>
    </source>
</reference>
<dbReference type="Gene3D" id="2.30.130.40">
    <property type="entry name" value="LON domain-like"/>
    <property type="match status" value="1"/>
</dbReference>
<dbReference type="InterPro" id="IPR015947">
    <property type="entry name" value="PUA-like_sf"/>
</dbReference>
<name>A0A4R8IJE8_9GAMM</name>
<dbReference type="PANTHER" id="PTHR46732">
    <property type="entry name" value="ATP-DEPENDENT PROTEASE LA (LON) DOMAIN PROTEIN"/>
    <property type="match status" value="1"/>
</dbReference>
<feature type="domain" description="Lon N-terminal" evidence="1">
    <location>
        <begin position="2"/>
        <end position="192"/>
    </location>
</feature>
<dbReference type="AlphaFoldDB" id="A0A4R8IJE8"/>
<dbReference type="PANTHER" id="PTHR46732:SF8">
    <property type="entry name" value="ATP-DEPENDENT PROTEASE LA (LON) DOMAIN PROTEIN"/>
    <property type="match status" value="1"/>
</dbReference>
<dbReference type="SUPFAM" id="SSF88697">
    <property type="entry name" value="PUA domain-like"/>
    <property type="match status" value="1"/>
</dbReference>
<dbReference type="Proteomes" id="UP000294914">
    <property type="component" value="Unassembled WGS sequence"/>
</dbReference>
<keyword evidence="3" id="KW-1185">Reference proteome</keyword>
<sequence length="193" mass="21966">MHTTIPLFPLNTVLFPGGVLPLRIFEPRYLDMVSQCLRTDCGIGVVLIRQGQEVGQAAETCNVGTLCKIRYWNRRPDGMLGVTLEGQQRFRILSHNISKDQSVQAEVELLPDVTSFPLPEPQHYLARILKNILGQLEPPYSTMKQQLDDADWVVSRLIELLPLDLSLKQRLLMFDSAQKKLAEIDEILKSRDK</sequence>
<dbReference type="EMBL" id="SOQX01000005">
    <property type="protein sequence ID" value="TDY00468.1"/>
    <property type="molecule type" value="Genomic_DNA"/>
</dbReference>